<dbReference type="Proteomes" id="UP000054877">
    <property type="component" value="Unassembled WGS sequence"/>
</dbReference>
<sequence length="304" mass="35593">MLPNFIIGGTSAAGTSFLTSILLQHPDVYLPKEMRPEPHFFYYTDKYAKGIEWYQSQWFSDYAGQKAAGERSSSYLYHEESAIRIRKHLPDVKLIFILRNPTERAWANYRYTVLSGLEELDFEEALNIEPQRIKDETGIWKEVQPHDYTGRSYYGKQIEHYLTLFPWHQILLIGSEKLSEDTQNQVNKITDFLCVERLSDFEIPVSFTSLSVTDPGIQAACRNDLGSEKFNRIIESIRRKESDIERYAQNESEIELIIKLKQNLSGDKQVMDEKIRHQLNDLFAEDQKKLFALIDDKVDFTPWF</sequence>
<dbReference type="InterPro" id="IPR000863">
    <property type="entry name" value="Sulfotransferase_dom"/>
</dbReference>
<dbReference type="InterPro" id="IPR027417">
    <property type="entry name" value="P-loop_NTPase"/>
</dbReference>
<dbReference type="AlphaFoldDB" id="A0A0W0YYP0"/>
<dbReference type="STRING" id="452.Lspi_1863"/>
<accession>A0A0W0YYP0</accession>
<dbReference type="InterPro" id="IPR037359">
    <property type="entry name" value="NST/OST"/>
</dbReference>
<evidence type="ECO:0000259" key="3">
    <source>
        <dbReference type="Pfam" id="PF00685"/>
    </source>
</evidence>
<keyword evidence="2" id="KW-0325">Glycoprotein</keyword>
<evidence type="ECO:0000256" key="1">
    <source>
        <dbReference type="ARBA" id="ARBA00022679"/>
    </source>
</evidence>
<dbReference type="Pfam" id="PF00685">
    <property type="entry name" value="Sulfotransfer_1"/>
    <property type="match status" value="1"/>
</dbReference>
<keyword evidence="1 4" id="KW-0808">Transferase</keyword>
<proteinExistence type="predicted"/>
<name>A0A0W0YYP0_LEGSP</name>
<evidence type="ECO:0000313" key="5">
    <source>
        <dbReference type="Proteomes" id="UP000054877"/>
    </source>
</evidence>
<dbReference type="PANTHER" id="PTHR10605">
    <property type="entry name" value="HEPARAN SULFATE SULFOTRANSFERASE"/>
    <property type="match status" value="1"/>
</dbReference>
<dbReference type="EMBL" id="LNYX01000030">
    <property type="protein sequence ID" value="KTD62013.1"/>
    <property type="molecule type" value="Genomic_DNA"/>
</dbReference>
<evidence type="ECO:0000256" key="2">
    <source>
        <dbReference type="ARBA" id="ARBA00023180"/>
    </source>
</evidence>
<dbReference type="SUPFAM" id="SSF52540">
    <property type="entry name" value="P-loop containing nucleoside triphosphate hydrolases"/>
    <property type="match status" value="1"/>
</dbReference>
<gene>
    <name evidence="4" type="ORF">Lspi_1863</name>
</gene>
<dbReference type="GO" id="GO:0008146">
    <property type="term" value="F:sulfotransferase activity"/>
    <property type="evidence" value="ECO:0007669"/>
    <property type="project" value="InterPro"/>
</dbReference>
<comment type="caution">
    <text evidence="4">The sequence shown here is derived from an EMBL/GenBank/DDBJ whole genome shotgun (WGS) entry which is preliminary data.</text>
</comment>
<dbReference type="Gene3D" id="3.40.50.300">
    <property type="entry name" value="P-loop containing nucleotide triphosphate hydrolases"/>
    <property type="match status" value="1"/>
</dbReference>
<dbReference type="OrthoDB" id="9075305at2"/>
<dbReference type="PATRIC" id="fig|452.5.peg.2046"/>
<evidence type="ECO:0000313" key="4">
    <source>
        <dbReference type="EMBL" id="KTD62013.1"/>
    </source>
</evidence>
<feature type="domain" description="Sulfotransferase" evidence="3">
    <location>
        <begin position="4"/>
        <end position="195"/>
    </location>
</feature>
<protein>
    <submittedName>
        <fullName evidence="4">Sulfotransferase domain protein</fullName>
    </submittedName>
</protein>
<organism evidence="4 5">
    <name type="scientific">Legionella spiritensis</name>
    <dbReference type="NCBI Taxonomy" id="452"/>
    <lineage>
        <taxon>Bacteria</taxon>
        <taxon>Pseudomonadati</taxon>
        <taxon>Pseudomonadota</taxon>
        <taxon>Gammaproteobacteria</taxon>
        <taxon>Legionellales</taxon>
        <taxon>Legionellaceae</taxon>
        <taxon>Legionella</taxon>
    </lineage>
</organism>
<dbReference type="RefSeq" id="WP_058483785.1">
    <property type="nucleotide sequence ID" value="NZ_CAAAII010000008.1"/>
</dbReference>
<keyword evidence="5" id="KW-1185">Reference proteome</keyword>
<reference evidence="4 5" key="1">
    <citation type="submission" date="2015-11" db="EMBL/GenBank/DDBJ databases">
        <title>Genomic analysis of 38 Legionella species identifies large and diverse effector repertoires.</title>
        <authorList>
            <person name="Burstein D."/>
            <person name="Amaro F."/>
            <person name="Zusman T."/>
            <person name="Lifshitz Z."/>
            <person name="Cohen O."/>
            <person name="Gilbert J.A."/>
            <person name="Pupko T."/>
            <person name="Shuman H.A."/>
            <person name="Segal G."/>
        </authorList>
    </citation>
    <scope>NUCLEOTIDE SEQUENCE [LARGE SCALE GENOMIC DNA]</scope>
    <source>
        <strain evidence="4 5">Mt.St.Helens-9</strain>
    </source>
</reference>
<dbReference type="PANTHER" id="PTHR10605:SF56">
    <property type="entry name" value="BIFUNCTIONAL HEPARAN SULFATE N-DEACETYLASE_N-SULFOTRANSFERASE"/>
    <property type="match status" value="1"/>
</dbReference>